<dbReference type="PANTHER" id="PTHR28255">
    <property type="match status" value="1"/>
</dbReference>
<dbReference type="HAMAP" id="MF_00761">
    <property type="entry name" value="UPF0303"/>
    <property type="match status" value="1"/>
</dbReference>
<dbReference type="PANTHER" id="PTHR28255:SF1">
    <property type="entry name" value="UPF0303 PROTEIN YBR137W"/>
    <property type="match status" value="1"/>
</dbReference>
<keyword evidence="3" id="KW-1185">Reference proteome</keyword>
<dbReference type="NCBIfam" id="NF002696">
    <property type="entry name" value="PRK02487.1-5"/>
    <property type="match status" value="1"/>
</dbReference>
<reference evidence="2" key="1">
    <citation type="journal article" date="2021" name="Microorganisms">
        <title>Acidisoma silvae sp. nov. and Acidisomacellulosilytica sp. nov., Two Acidophilic Bacteria Isolated from Decaying Wood, Hydrolyzing Cellulose and Producing Poly-3-hydroxybutyrate.</title>
        <authorList>
            <person name="Mieszkin S."/>
            <person name="Pouder E."/>
            <person name="Uroz S."/>
            <person name="Simon-Colin C."/>
            <person name="Alain K."/>
        </authorList>
    </citation>
    <scope>NUCLEOTIDE SEQUENCE</scope>
    <source>
        <strain evidence="2">HW T2.11</strain>
    </source>
</reference>
<dbReference type="Pfam" id="PF03928">
    <property type="entry name" value="HbpS-like"/>
    <property type="match status" value="1"/>
</dbReference>
<dbReference type="AlphaFoldDB" id="A0A963YQ70"/>
<dbReference type="PIRSF" id="PIRSF008757">
    <property type="entry name" value="UCP008757"/>
    <property type="match status" value="1"/>
</dbReference>
<dbReference type="Proteomes" id="UP000708298">
    <property type="component" value="Unassembled WGS sequence"/>
</dbReference>
<dbReference type="InterPro" id="IPR038084">
    <property type="entry name" value="PduO/GlcC-like_sf"/>
</dbReference>
<dbReference type="InterPro" id="IPR010371">
    <property type="entry name" value="YBR137W-like"/>
</dbReference>
<evidence type="ECO:0000313" key="2">
    <source>
        <dbReference type="EMBL" id="MCB8874295.1"/>
    </source>
</evidence>
<reference evidence="2" key="2">
    <citation type="submission" date="2021-01" db="EMBL/GenBank/DDBJ databases">
        <authorList>
            <person name="Mieszkin S."/>
            <person name="Pouder E."/>
            <person name="Alain K."/>
        </authorList>
    </citation>
    <scope>NUCLEOTIDE SEQUENCE</scope>
    <source>
        <strain evidence="2">HW T2.11</strain>
    </source>
</reference>
<evidence type="ECO:0000256" key="1">
    <source>
        <dbReference type="HAMAP-Rule" id="MF_00761"/>
    </source>
</evidence>
<gene>
    <name evidence="2" type="ORF">ASILVAE211_03800</name>
</gene>
<organism evidence="2 3">
    <name type="scientific">Acidisoma silvae</name>
    <dbReference type="NCBI Taxonomy" id="2802396"/>
    <lineage>
        <taxon>Bacteria</taxon>
        <taxon>Pseudomonadati</taxon>
        <taxon>Pseudomonadota</taxon>
        <taxon>Alphaproteobacteria</taxon>
        <taxon>Acetobacterales</taxon>
        <taxon>Acidocellaceae</taxon>
        <taxon>Acidisoma</taxon>
    </lineage>
</organism>
<proteinExistence type="inferred from homology"/>
<sequence length="166" mass="18188">MTMDDDLSRIALQEQQLVFARFDEEDAWTIGGQLRAWAIARAAPIVIDIRLFHRELFFAALPGAVPDNVEWARRKINTVRRFHKSSYAVGLELKVKNTSLEERYGLSLTDYAAHGGAFPVTVEGTGVVGCITVSGLPQRDDHSLVVESICTVLGVNGSDFVLGNAA</sequence>
<dbReference type="RefSeq" id="WP_227319939.1">
    <property type="nucleotide sequence ID" value="NZ_JAESVB010000001.1"/>
</dbReference>
<dbReference type="InterPro" id="IPR005624">
    <property type="entry name" value="PduO/GlcC-like"/>
</dbReference>
<name>A0A963YQ70_9PROT</name>
<protein>
    <recommendedName>
        <fullName evidence="1">UPF0303 protein ASILVAE211_03800</fullName>
    </recommendedName>
</protein>
<comment type="similarity">
    <text evidence="1">Belongs to the UPF0303 family.</text>
</comment>
<dbReference type="SUPFAM" id="SSF143744">
    <property type="entry name" value="GlcG-like"/>
    <property type="match status" value="1"/>
</dbReference>
<dbReference type="Gene3D" id="3.30.450.150">
    <property type="entry name" value="Haem-degrading domain"/>
    <property type="match status" value="1"/>
</dbReference>
<evidence type="ECO:0000313" key="3">
    <source>
        <dbReference type="Proteomes" id="UP000708298"/>
    </source>
</evidence>
<dbReference type="EMBL" id="JAESVB010000001">
    <property type="protein sequence ID" value="MCB8874295.1"/>
    <property type="molecule type" value="Genomic_DNA"/>
</dbReference>
<accession>A0A963YQ70</accession>
<comment type="caution">
    <text evidence="2">The sequence shown here is derived from an EMBL/GenBank/DDBJ whole genome shotgun (WGS) entry which is preliminary data.</text>
</comment>